<dbReference type="Proteomes" id="UP000298347">
    <property type="component" value="Unassembled WGS sequence"/>
</dbReference>
<sequence>MTEIGQQKIFPAESADIKHFVSGQKRRNDHYLHASIHYEGHVDTGLLKQAVTATFQAVPLLSCRFEENTQKADWIEAGWTAEDMIKVVYTDDRNQTIHDHLVIKLDEKAGPQIRITVIRDEQSDSLAIVLNHMVCDGGGFRDYLYLLSKCYSFFEGHPGVDKLPFEMPSPENRSIHQVFDHMTGQQMQEILNATLHSFPQSDLDHLPLTGNEDNPFIITHRVSAERFNTIKNYAKEHGATINDALFAAYICALSDALKGERIVLDCPVNIRAFLPKDYLPGICNLTSNIICAVPRKSGISFDESLSLVKRVMDEQKESLEPLKVYWELEKAYETLPLEEAKKKFPEIYRIPLNGLTNIGILDKESLKLGKLDPIDAYISGSVKYKPYFQIAVTTFCKAMTFSTNFHGTQSDYEWLDHFVHRMISYFPEPG</sequence>
<comment type="caution">
    <text evidence="1">The sequence shown here is derived from an EMBL/GenBank/DDBJ whole genome shotgun (WGS) entry which is preliminary data.</text>
</comment>
<dbReference type="PANTHER" id="PTHR28037:SF1">
    <property type="entry name" value="ALCOHOL O-ACETYLTRANSFERASE 1-RELATED"/>
    <property type="match status" value="1"/>
</dbReference>
<organism evidence="1 2">
    <name type="scientific">Sporolactobacillus shoreae</name>
    <dbReference type="NCBI Taxonomy" id="1465501"/>
    <lineage>
        <taxon>Bacteria</taxon>
        <taxon>Bacillati</taxon>
        <taxon>Bacillota</taxon>
        <taxon>Bacilli</taxon>
        <taxon>Bacillales</taxon>
        <taxon>Sporolactobacillaceae</taxon>
        <taxon>Sporolactobacillus</taxon>
    </lineage>
</organism>
<evidence type="ECO:0000313" key="1">
    <source>
        <dbReference type="EMBL" id="TGA98098.1"/>
    </source>
</evidence>
<dbReference type="RefSeq" id="WP_135348478.1">
    <property type="nucleotide sequence ID" value="NZ_SRJD01000009.1"/>
</dbReference>
<proteinExistence type="predicted"/>
<evidence type="ECO:0008006" key="3">
    <source>
        <dbReference type="Google" id="ProtNLM"/>
    </source>
</evidence>
<protein>
    <recommendedName>
        <fullName evidence="3">Condensation domain-containing protein</fullName>
    </recommendedName>
</protein>
<dbReference type="Gene3D" id="3.30.559.30">
    <property type="entry name" value="Nonribosomal peptide synthetase, condensation domain"/>
    <property type="match status" value="1"/>
</dbReference>
<accession>A0A4Z0GM52</accession>
<evidence type="ECO:0000313" key="2">
    <source>
        <dbReference type="Proteomes" id="UP000298347"/>
    </source>
</evidence>
<keyword evidence="2" id="KW-1185">Reference proteome</keyword>
<dbReference type="Gene3D" id="3.30.559.10">
    <property type="entry name" value="Chloramphenicol acetyltransferase-like domain"/>
    <property type="match status" value="1"/>
</dbReference>
<reference evidence="1 2" key="1">
    <citation type="journal article" date="2015" name="Int. J. Syst. Evol. Microbiol.">
        <title>Sporolactobacillus shoreae sp. nov. and Sporolactobacillus spathodeae sp. nov., two spore-forming lactic acid bacteria isolated from tree barks in Thailand.</title>
        <authorList>
            <person name="Thamacharoensuk T."/>
            <person name="Kitahara M."/>
            <person name="Ohkuma M."/>
            <person name="Thongchul N."/>
            <person name="Tanasupawat S."/>
        </authorList>
    </citation>
    <scope>NUCLEOTIDE SEQUENCE [LARGE SCALE GENOMIC DNA]</scope>
    <source>
        <strain evidence="1 2">BK92</strain>
    </source>
</reference>
<dbReference type="EMBL" id="SRJD01000009">
    <property type="protein sequence ID" value="TGA98098.1"/>
    <property type="molecule type" value="Genomic_DNA"/>
</dbReference>
<name>A0A4Z0GM52_9BACL</name>
<dbReference type="PANTHER" id="PTHR28037">
    <property type="entry name" value="ALCOHOL O-ACETYLTRANSFERASE 1-RELATED"/>
    <property type="match status" value="1"/>
</dbReference>
<dbReference type="SUPFAM" id="SSF52777">
    <property type="entry name" value="CoA-dependent acyltransferases"/>
    <property type="match status" value="2"/>
</dbReference>
<dbReference type="InterPro" id="IPR052058">
    <property type="entry name" value="Alcohol_O-acetyltransferase"/>
</dbReference>
<dbReference type="InterPro" id="IPR023213">
    <property type="entry name" value="CAT-like_dom_sf"/>
</dbReference>
<dbReference type="OrthoDB" id="7321121at2"/>
<gene>
    <name evidence="1" type="ORF">E4665_09080</name>
</gene>
<dbReference type="AlphaFoldDB" id="A0A4Z0GM52"/>